<feature type="chain" id="PRO_5045597251" description="Bacterial Ig-like domain-containing protein" evidence="1">
    <location>
        <begin position="23"/>
        <end position="247"/>
    </location>
</feature>
<evidence type="ECO:0000259" key="2">
    <source>
        <dbReference type="Pfam" id="PF16640"/>
    </source>
</evidence>
<evidence type="ECO:0000313" key="4">
    <source>
        <dbReference type="Proteomes" id="UP001491310"/>
    </source>
</evidence>
<dbReference type="InterPro" id="IPR013783">
    <property type="entry name" value="Ig-like_fold"/>
</dbReference>
<gene>
    <name evidence="3" type="ORF">WJX75_002786</name>
</gene>
<keyword evidence="4" id="KW-1185">Reference proteome</keyword>
<sequence length="247" mass="25215">MGVSMTTLAASAAVVVLAPSGGAPVPLSYQLVNFTFAGDTPTVVLQGTTDAQGQVSVQHAFATTGSKSVVASYDGSPDLVYLPSTSPPVIVQVAPLPVSSTPPLTSMAPPTSTPLLTSTSMPLLTSTSTLLLTSTSTPPPSIIKPVLKVSAFPKAAEFPACGKNQTFTATFSLPTVSGNIAFDFLTSFKPARHLGDVPLTDGSATLTTNLFPIFGFGDHTIRARYSGDSLFGGNSAEAPYSVSAVCL</sequence>
<organism evidence="3 4">
    <name type="scientific">Coccomyxa subellipsoidea</name>
    <dbReference type="NCBI Taxonomy" id="248742"/>
    <lineage>
        <taxon>Eukaryota</taxon>
        <taxon>Viridiplantae</taxon>
        <taxon>Chlorophyta</taxon>
        <taxon>core chlorophytes</taxon>
        <taxon>Trebouxiophyceae</taxon>
        <taxon>Trebouxiophyceae incertae sedis</taxon>
        <taxon>Coccomyxaceae</taxon>
        <taxon>Coccomyxa</taxon>
    </lineage>
</organism>
<evidence type="ECO:0000256" key="1">
    <source>
        <dbReference type="SAM" id="SignalP"/>
    </source>
</evidence>
<comment type="caution">
    <text evidence="3">The sequence shown here is derived from an EMBL/GenBank/DDBJ whole genome shotgun (WGS) entry which is preliminary data.</text>
</comment>
<dbReference type="EMBL" id="JALJOT010000001">
    <property type="protein sequence ID" value="KAK9918276.1"/>
    <property type="molecule type" value="Genomic_DNA"/>
</dbReference>
<feature type="signal peptide" evidence="1">
    <location>
        <begin position="1"/>
        <end position="22"/>
    </location>
</feature>
<accession>A0ABR2Z3H1</accession>
<dbReference type="Proteomes" id="UP001491310">
    <property type="component" value="Unassembled WGS sequence"/>
</dbReference>
<evidence type="ECO:0000313" key="3">
    <source>
        <dbReference type="EMBL" id="KAK9918276.1"/>
    </source>
</evidence>
<name>A0ABR2Z3H1_9CHLO</name>
<feature type="domain" description="Bacterial Ig-like" evidence="2">
    <location>
        <begin position="160"/>
        <end position="237"/>
    </location>
</feature>
<proteinExistence type="predicted"/>
<dbReference type="Gene3D" id="2.60.40.10">
    <property type="entry name" value="Immunoglobulins"/>
    <property type="match status" value="1"/>
</dbReference>
<protein>
    <recommendedName>
        <fullName evidence="2">Bacterial Ig-like domain-containing protein</fullName>
    </recommendedName>
</protein>
<dbReference type="Pfam" id="PF16640">
    <property type="entry name" value="Big_3_5"/>
    <property type="match status" value="1"/>
</dbReference>
<dbReference type="InterPro" id="IPR032109">
    <property type="entry name" value="Big_3_5"/>
</dbReference>
<reference evidence="3 4" key="1">
    <citation type="journal article" date="2024" name="Nat. Commun.">
        <title>Phylogenomics reveals the evolutionary origins of lichenization in chlorophyte algae.</title>
        <authorList>
            <person name="Puginier C."/>
            <person name="Libourel C."/>
            <person name="Otte J."/>
            <person name="Skaloud P."/>
            <person name="Haon M."/>
            <person name="Grisel S."/>
            <person name="Petersen M."/>
            <person name="Berrin J.G."/>
            <person name="Delaux P.M."/>
            <person name="Dal Grande F."/>
            <person name="Keller J."/>
        </authorList>
    </citation>
    <scope>NUCLEOTIDE SEQUENCE [LARGE SCALE GENOMIC DNA]</scope>
    <source>
        <strain evidence="3 4">SAG 216-7</strain>
    </source>
</reference>
<keyword evidence="1" id="KW-0732">Signal</keyword>